<evidence type="ECO:0000313" key="2">
    <source>
        <dbReference type="Proteomes" id="UP001055811"/>
    </source>
</evidence>
<evidence type="ECO:0000313" key="1">
    <source>
        <dbReference type="EMBL" id="KAI3708730.1"/>
    </source>
</evidence>
<reference evidence="2" key="1">
    <citation type="journal article" date="2022" name="Mol. Ecol. Resour.">
        <title>The genomes of chicory, endive, great burdock and yacon provide insights into Asteraceae palaeo-polyploidization history and plant inulin production.</title>
        <authorList>
            <person name="Fan W."/>
            <person name="Wang S."/>
            <person name="Wang H."/>
            <person name="Wang A."/>
            <person name="Jiang F."/>
            <person name="Liu H."/>
            <person name="Zhao H."/>
            <person name="Xu D."/>
            <person name="Zhang Y."/>
        </authorList>
    </citation>
    <scope>NUCLEOTIDE SEQUENCE [LARGE SCALE GENOMIC DNA]</scope>
    <source>
        <strain evidence="2">cv. Punajuju</strain>
    </source>
</reference>
<dbReference type="Proteomes" id="UP001055811">
    <property type="component" value="Linkage Group LG07"/>
</dbReference>
<gene>
    <name evidence="1" type="ORF">L2E82_38144</name>
</gene>
<protein>
    <submittedName>
        <fullName evidence="1">Uncharacterized protein</fullName>
    </submittedName>
</protein>
<keyword evidence="2" id="KW-1185">Reference proteome</keyword>
<proteinExistence type="predicted"/>
<sequence>MHGVHLPPSLLRVVVFPSLKMHRPPLPPPYDPPEPPSVYCTPSPQSRATSPSPLARIFISKQQTMKTSPLSIQTMMTPTTEFLYQNFPKTRDKLLLRNYRRTDPAIWCSAIICMIFSIIIILFGIATLIVFLVVKPRNPVFDTNHASLNVIYFDSPGNFNGDLTFIANFSNPNRKLNVRFEHAILELYFDNNLIANQSIRPFSQRQRETGVVKINFISSLVYLPLNHARELQRQVLSNKVMYNVRGTFKVRVSFGLIHFSYWLHARCELQMSSPPSGFLMARSCITKR</sequence>
<reference evidence="1 2" key="2">
    <citation type="journal article" date="2022" name="Mol. Ecol. Resour.">
        <title>The genomes of chicory, endive, great burdock and yacon provide insights into Asteraceae paleo-polyploidization history and plant inulin production.</title>
        <authorList>
            <person name="Fan W."/>
            <person name="Wang S."/>
            <person name="Wang H."/>
            <person name="Wang A."/>
            <person name="Jiang F."/>
            <person name="Liu H."/>
            <person name="Zhao H."/>
            <person name="Xu D."/>
            <person name="Zhang Y."/>
        </authorList>
    </citation>
    <scope>NUCLEOTIDE SEQUENCE [LARGE SCALE GENOMIC DNA]</scope>
    <source>
        <strain evidence="2">cv. Punajuju</strain>
        <tissue evidence="1">Leaves</tissue>
    </source>
</reference>
<accession>A0ACB9AJW3</accession>
<comment type="caution">
    <text evidence="1">The sequence shown here is derived from an EMBL/GenBank/DDBJ whole genome shotgun (WGS) entry which is preliminary data.</text>
</comment>
<organism evidence="1 2">
    <name type="scientific">Cichorium intybus</name>
    <name type="common">Chicory</name>
    <dbReference type="NCBI Taxonomy" id="13427"/>
    <lineage>
        <taxon>Eukaryota</taxon>
        <taxon>Viridiplantae</taxon>
        <taxon>Streptophyta</taxon>
        <taxon>Embryophyta</taxon>
        <taxon>Tracheophyta</taxon>
        <taxon>Spermatophyta</taxon>
        <taxon>Magnoliopsida</taxon>
        <taxon>eudicotyledons</taxon>
        <taxon>Gunneridae</taxon>
        <taxon>Pentapetalae</taxon>
        <taxon>asterids</taxon>
        <taxon>campanulids</taxon>
        <taxon>Asterales</taxon>
        <taxon>Asteraceae</taxon>
        <taxon>Cichorioideae</taxon>
        <taxon>Cichorieae</taxon>
        <taxon>Cichoriinae</taxon>
        <taxon>Cichorium</taxon>
    </lineage>
</organism>
<dbReference type="EMBL" id="CM042015">
    <property type="protein sequence ID" value="KAI3708730.1"/>
    <property type="molecule type" value="Genomic_DNA"/>
</dbReference>
<name>A0ACB9AJW3_CICIN</name>